<dbReference type="Pfam" id="PF05015">
    <property type="entry name" value="HigB-like_toxin"/>
    <property type="match status" value="1"/>
</dbReference>
<name>A0A7X5F533_9HYPH</name>
<keyword evidence="2" id="KW-1185">Reference proteome</keyword>
<dbReference type="InterPro" id="IPR035093">
    <property type="entry name" value="RelE/ParE_toxin_dom_sf"/>
</dbReference>
<evidence type="ECO:0000313" key="2">
    <source>
        <dbReference type="Proteomes" id="UP000586722"/>
    </source>
</evidence>
<dbReference type="Proteomes" id="UP000586722">
    <property type="component" value="Unassembled WGS sequence"/>
</dbReference>
<organism evidence="1 2">
    <name type="scientific">Pannonibacter tanglangensis</name>
    <dbReference type="NCBI Taxonomy" id="2750084"/>
    <lineage>
        <taxon>Bacteria</taxon>
        <taxon>Pseudomonadati</taxon>
        <taxon>Pseudomonadota</taxon>
        <taxon>Alphaproteobacteria</taxon>
        <taxon>Hyphomicrobiales</taxon>
        <taxon>Stappiaceae</taxon>
        <taxon>Pannonibacter</taxon>
    </lineage>
</organism>
<accession>A0A7X5F533</accession>
<dbReference type="SUPFAM" id="SSF143011">
    <property type="entry name" value="RelE-like"/>
    <property type="match status" value="1"/>
</dbReference>
<dbReference type="PANTHER" id="PTHR40266:SF2">
    <property type="entry name" value="TOXIN HIGB-1"/>
    <property type="match status" value="1"/>
</dbReference>
<comment type="caution">
    <text evidence="1">The sequence shown here is derived from an EMBL/GenBank/DDBJ whole genome shotgun (WGS) entry which is preliminary data.</text>
</comment>
<proteinExistence type="predicted"/>
<reference evidence="1 2" key="1">
    <citation type="submission" date="2020-01" db="EMBL/GenBank/DDBJ databases">
        <authorList>
            <person name="Peng S.Y."/>
            <person name="Li J."/>
            <person name="Wang M."/>
            <person name="Wang L."/>
            <person name="Wang C.Q."/>
            <person name="Wang J.R."/>
        </authorList>
    </citation>
    <scope>NUCLEOTIDE SEQUENCE [LARGE SCALE GENOMIC DNA]</scope>
    <source>
        <strain evidence="1 2">XCT-53</strain>
    </source>
</reference>
<dbReference type="PANTHER" id="PTHR40266">
    <property type="entry name" value="TOXIN HIGB-1"/>
    <property type="match status" value="1"/>
</dbReference>
<gene>
    <name evidence="1" type="ORF">GWI72_15510</name>
</gene>
<dbReference type="InterPro" id="IPR007711">
    <property type="entry name" value="HigB-1"/>
</dbReference>
<dbReference type="EMBL" id="JAABLQ010000002">
    <property type="protein sequence ID" value="NBN79684.1"/>
    <property type="molecule type" value="Genomic_DNA"/>
</dbReference>
<dbReference type="Gene3D" id="3.30.2310.20">
    <property type="entry name" value="RelE-like"/>
    <property type="match status" value="1"/>
</dbReference>
<protein>
    <submittedName>
        <fullName evidence="1">Type II toxin-antitoxin system RelE/ParE family toxin</fullName>
    </submittedName>
</protein>
<dbReference type="RefSeq" id="WP_161677322.1">
    <property type="nucleotide sequence ID" value="NZ_JAABLP010000004.1"/>
</dbReference>
<sequence>MIQSYRNKQTEAVARGKAGKGFPPDLVNRAQKLLAVLNAAVRLEDLRLPPGNRLHRLSGDRQGQHALAINDQWRICFVWTEIGPSDVEICDYH</sequence>
<evidence type="ECO:0000313" key="1">
    <source>
        <dbReference type="EMBL" id="NBN79684.1"/>
    </source>
</evidence>
<dbReference type="AlphaFoldDB" id="A0A7X5F533"/>